<keyword evidence="5" id="KW-1133">Transmembrane helix</keyword>
<dbReference type="Proteomes" id="UP000041254">
    <property type="component" value="Unassembled WGS sequence"/>
</dbReference>
<name>A0A0G4EPS0_VITBC</name>
<reference evidence="6 7" key="1">
    <citation type="submission" date="2014-11" db="EMBL/GenBank/DDBJ databases">
        <authorList>
            <person name="Zhu J."/>
            <person name="Qi W."/>
            <person name="Song R."/>
        </authorList>
    </citation>
    <scope>NUCLEOTIDE SEQUENCE [LARGE SCALE GENOMIC DNA]</scope>
</reference>
<dbReference type="AlphaFoldDB" id="A0A0G4EPS0"/>
<comment type="similarity">
    <text evidence="1">Belongs to the importin alpha family.</text>
</comment>
<dbReference type="Gene3D" id="1.25.10.10">
    <property type="entry name" value="Leucine-rich Repeat Variant"/>
    <property type="match status" value="2"/>
</dbReference>
<dbReference type="PANTHER" id="PTHR23316">
    <property type="entry name" value="IMPORTIN ALPHA"/>
    <property type="match status" value="1"/>
</dbReference>
<dbReference type="InterPro" id="IPR016024">
    <property type="entry name" value="ARM-type_fold"/>
</dbReference>
<dbReference type="VEuPathDB" id="CryptoDB:Vbra_7999"/>
<dbReference type="STRING" id="1169540.A0A0G4EPS0"/>
<dbReference type="GO" id="GO:0015031">
    <property type="term" value="P:protein transport"/>
    <property type="evidence" value="ECO:0007669"/>
    <property type="project" value="UniProtKB-KW"/>
</dbReference>
<sequence length="451" mass="48280">MAPLPCGCARRGGPDMQPVWSLPLYLSRWFFTVVFLVVLAVVAAFAAVAAVLRWSLRREPLSGLLRSISRQPLFAILAATEISRRLSHSASEGVAVQSLMDADAIPVLVKVLASSADLTLVHHVATFLVHMASHSAAACEAILETGVIEPLLERLRSKTKRQIGVPQHCVALLMLLLSRNPLLPLWLVAEKPGFSFAHGGHAIGLCHVSSPAPFLPQLPSRCEYLGFYCVQALVLRTTRRLLGRLIEGGDYRHFVGVLLEHMAQLKAMLASGNPLIAKEASLTVAAIADTGLHGAIQSVIDGGLVPVLIERLSGSKGEAALALYNITSKGSQAQGEYVVECGCIDPLCGVLDSDNPAEVRLALMTLDGILRVGEQKQAADGLANNPYCDLVHQAGGVAKMRHLALHGTEGLNRWCVALLRSYFPQSVPERPEERDTDEGSSAGGSDISDID</sequence>
<organism evidence="6 7">
    <name type="scientific">Vitrella brassicaformis (strain CCMP3155)</name>
    <dbReference type="NCBI Taxonomy" id="1169540"/>
    <lineage>
        <taxon>Eukaryota</taxon>
        <taxon>Sar</taxon>
        <taxon>Alveolata</taxon>
        <taxon>Colpodellida</taxon>
        <taxon>Vitrellaceae</taxon>
        <taxon>Vitrella</taxon>
    </lineage>
</organism>
<dbReference type="SUPFAM" id="SSF48371">
    <property type="entry name" value="ARM repeat"/>
    <property type="match status" value="1"/>
</dbReference>
<evidence type="ECO:0000256" key="2">
    <source>
        <dbReference type="ARBA" id="ARBA00022448"/>
    </source>
</evidence>
<dbReference type="PhylomeDB" id="A0A0G4EPS0"/>
<feature type="compositionally biased region" description="Low complexity" evidence="4">
    <location>
        <begin position="439"/>
        <end position="451"/>
    </location>
</feature>
<keyword evidence="5" id="KW-0812">Transmembrane</keyword>
<evidence type="ECO:0000256" key="1">
    <source>
        <dbReference type="ARBA" id="ARBA00010394"/>
    </source>
</evidence>
<evidence type="ECO:0000256" key="3">
    <source>
        <dbReference type="ARBA" id="ARBA00022927"/>
    </source>
</evidence>
<gene>
    <name evidence="6" type="ORF">Vbra_7999</name>
</gene>
<dbReference type="InParanoid" id="A0A0G4EPS0"/>
<feature type="transmembrane region" description="Helical" evidence="5">
    <location>
        <begin position="29"/>
        <end position="52"/>
    </location>
</feature>
<keyword evidence="3" id="KW-0653">Protein transport</keyword>
<evidence type="ECO:0000256" key="4">
    <source>
        <dbReference type="SAM" id="MobiDB-lite"/>
    </source>
</evidence>
<evidence type="ECO:0000256" key="5">
    <source>
        <dbReference type="SAM" id="Phobius"/>
    </source>
</evidence>
<keyword evidence="7" id="KW-1185">Reference proteome</keyword>
<dbReference type="OrthoDB" id="29145at2759"/>
<evidence type="ECO:0000313" key="6">
    <source>
        <dbReference type="EMBL" id="CEL99435.1"/>
    </source>
</evidence>
<keyword evidence="5" id="KW-0472">Membrane</keyword>
<proteinExistence type="inferred from homology"/>
<dbReference type="InterPro" id="IPR011989">
    <property type="entry name" value="ARM-like"/>
</dbReference>
<keyword evidence="2" id="KW-0813">Transport</keyword>
<feature type="region of interest" description="Disordered" evidence="4">
    <location>
        <begin position="426"/>
        <end position="451"/>
    </location>
</feature>
<accession>A0A0G4EPS0</accession>
<evidence type="ECO:0008006" key="8">
    <source>
        <dbReference type="Google" id="ProtNLM"/>
    </source>
</evidence>
<evidence type="ECO:0000313" key="7">
    <source>
        <dbReference type="Proteomes" id="UP000041254"/>
    </source>
</evidence>
<dbReference type="EMBL" id="CDMY01000280">
    <property type="protein sequence ID" value="CEL99435.1"/>
    <property type="molecule type" value="Genomic_DNA"/>
</dbReference>
<protein>
    <recommendedName>
        <fullName evidence="8">Armadillo repeat-containing domain-containing protein</fullName>
    </recommendedName>
</protein>